<comment type="caution">
    <text evidence="2">The sequence shown here is derived from an EMBL/GenBank/DDBJ whole genome shotgun (WGS) entry which is preliminary data.</text>
</comment>
<protein>
    <recommendedName>
        <fullName evidence="1">AAA-type ATPase N-terminal domain-containing protein</fullName>
    </recommendedName>
</protein>
<sequence length="269" mass="31119">MDRRKKQFRKTMREYCNALKRTTSNGEDGKMKKYKQFWSGLLSDEKKRGFQKVKIEELQRHYKWLSEAYSAIEYYLSSKSSTQAKRLKADIIKNSNQSLVLCMDDHEEVSVEFEGIKLWWSSGKNISKSQKFGDYELYRIHFWEKNCMSLKWKLTPDVGIGKESIDMKVDGVWKPVVDIDEVIKIIVNHAKSESSDTSKTSGRKTVLCCGTALSDIMVSEKLEFPKRTFYILEDLILPRIFTTGNMLTIEYVELKSGGKVNNSRASGLV</sequence>
<dbReference type="Pfam" id="PF14363">
    <property type="entry name" value="AAA_assoc"/>
    <property type="match status" value="1"/>
</dbReference>
<evidence type="ECO:0000313" key="2">
    <source>
        <dbReference type="EMBL" id="KAI9170333.1"/>
    </source>
</evidence>
<dbReference type="InterPro" id="IPR025753">
    <property type="entry name" value="AAA_N_dom"/>
</dbReference>
<gene>
    <name evidence="2" type="ORF">LWI28_026485</name>
</gene>
<reference evidence="2" key="2">
    <citation type="submission" date="2023-02" db="EMBL/GenBank/DDBJ databases">
        <authorList>
            <person name="Swenson N.G."/>
            <person name="Wegrzyn J.L."/>
            <person name="Mcevoy S.L."/>
        </authorList>
    </citation>
    <scope>NUCLEOTIDE SEQUENCE</scope>
    <source>
        <strain evidence="2">91603</strain>
        <tissue evidence="2">Leaf</tissue>
    </source>
</reference>
<dbReference type="AlphaFoldDB" id="A0AAD5IP53"/>
<reference evidence="2" key="1">
    <citation type="journal article" date="2022" name="Plant J.">
        <title>Strategies of tolerance reflected in two North American maple genomes.</title>
        <authorList>
            <person name="McEvoy S.L."/>
            <person name="Sezen U.U."/>
            <person name="Trouern-Trend A."/>
            <person name="McMahon S.M."/>
            <person name="Schaberg P.G."/>
            <person name="Yang J."/>
            <person name="Wegrzyn J.L."/>
            <person name="Swenson N.G."/>
        </authorList>
    </citation>
    <scope>NUCLEOTIDE SEQUENCE</scope>
    <source>
        <strain evidence="2">91603</strain>
    </source>
</reference>
<evidence type="ECO:0000259" key="1">
    <source>
        <dbReference type="Pfam" id="PF14363"/>
    </source>
</evidence>
<proteinExistence type="predicted"/>
<organism evidence="2 3">
    <name type="scientific">Acer negundo</name>
    <name type="common">Box elder</name>
    <dbReference type="NCBI Taxonomy" id="4023"/>
    <lineage>
        <taxon>Eukaryota</taxon>
        <taxon>Viridiplantae</taxon>
        <taxon>Streptophyta</taxon>
        <taxon>Embryophyta</taxon>
        <taxon>Tracheophyta</taxon>
        <taxon>Spermatophyta</taxon>
        <taxon>Magnoliopsida</taxon>
        <taxon>eudicotyledons</taxon>
        <taxon>Gunneridae</taxon>
        <taxon>Pentapetalae</taxon>
        <taxon>rosids</taxon>
        <taxon>malvids</taxon>
        <taxon>Sapindales</taxon>
        <taxon>Sapindaceae</taxon>
        <taxon>Hippocastanoideae</taxon>
        <taxon>Acereae</taxon>
        <taxon>Acer</taxon>
    </lineage>
</organism>
<accession>A0AAD5IP53</accession>
<dbReference type="EMBL" id="JAJSOW010000104">
    <property type="protein sequence ID" value="KAI9170333.1"/>
    <property type="molecule type" value="Genomic_DNA"/>
</dbReference>
<feature type="domain" description="AAA-type ATPase N-terminal" evidence="1">
    <location>
        <begin position="50"/>
        <end position="122"/>
    </location>
</feature>
<keyword evidence="3" id="KW-1185">Reference proteome</keyword>
<dbReference type="Proteomes" id="UP001064489">
    <property type="component" value="Chromosome 7"/>
</dbReference>
<name>A0AAD5IP53_ACENE</name>
<evidence type="ECO:0000313" key="3">
    <source>
        <dbReference type="Proteomes" id="UP001064489"/>
    </source>
</evidence>